<feature type="signal peptide" evidence="1">
    <location>
        <begin position="1"/>
        <end position="15"/>
    </location>
</feature>
<evidence type="ECO:0000256" key="1">
    <source>
        <dbReference type="SAM" id="SignalP"/>
    </source>
</evidence>
<comment type="caution">
    <text evidence="2">The sequence shown here is derived from an EMBL/GenBank/DDBJ whole genome shotgun (WGS) entry which is preliminary data.</text>
</comment>
<sequence>MFGILCLVFLPIGFASIDTTCLPPNEVVALREIGSKLGKSWDFKEDPCSGKGDWVSVKSNDTNDPFENIVKCASNGIICNIVSISLKGQNLNGTLPSELVKLRYLQNLYITFFVFLLFISELQQFYWGVASIICKSDLNEGVKIIYVPEVEPFCFDF</sequence>
<gene>
    <name evidence="2" type="ORF">OSB04_005860</name>
</gene>
<evidence type="ECO:0000313" key="3">
    <source>
        <dbReference type="Proteomes" id="UP001172457"/>
    </source>
</evidence>
<feature type="chain" id="PRO_5041265625" evidence="1">
    <location>
        <begin position="16"/>
        <end position="157"/>
    </location>
</feature>
<dbReference type="AlphaFoldDB" id="A0AA38TGV0"/>
<accession>A0AA38TGV0</accession>
<proteinExistence type="predicted"/>
<dbReference type="Gene3D" id="3.80.10.10">
    <property type="entry name" value="Ribonuclease Inhibitor"/>
    <property type="match status" value="1"/>
</dbReference>
<keyword evidence="3" id="KW-1185">Reference proteome</keyword>
<keyword evidence="1" id="KW-0732">Signal</keyword>
<name>A0AA38TGV0_9ASTR</name>
<reference evidence="2" key="1">
    <citation type="submission" date="2023-03" db="EMBL/GenBank/DDBJ databases">
        <title>Chromosome-scale reference genome and RAD-based genetic map of yellow starthistle (Centaurea solstitialis) reveal putative structural variation and QTLs associated with invader traits.</title>
        <authorList>
            <person name="Reatini B."/>
            <person name="Cang F.A."/>
            <person name="Jiang Q."/>
            <person name="Mckibben M.T.W."/>
            <person name="Barker M.S."/>
            <person name="Rieseberg L.H."/>
            <person name="Dlugosch K.M."/>
        </authorList>
    </citation>
    <scope>NUCLEOTIDE SEQUENCE</scope>
    <source>
        <strain evidence="2">CAN-66</strain>
        <tissue evidence="2">Leaf</tissue>
    </source>
</reference>
<protein>
    <submittedName>
        <fullName evidence="2">Uncharacterized protein</fullName>
    </submittedName>
</protein>
<dbReference type="EMBL" id="JARYMX010000002">
    <property type="protein sequence ID" value="KAJ9560700.1"/>
    <property type="molecule type" value="Genomic_DNA"/>
</dbReference>
<dbReference type="Proteomes" id="UP001172457">
    <property type="component" value="Chromosome 2"/>
</dbReference>
<organism evidence="2 3">
    <name type="scientific">Centaurea solstitialis</name>
    <name type="common">yellow star-thistle</name>
    <dbReference type="NCBI Taxonomy" id="347529"/>
    <lineage>
        <taxon>Eukaryota</taxon>
        <taxon>Viridiplantae</taxon>
        <taxon>Streptophyta</taxon>
        <taxon>Embryophyta</taxon>
        <taxon>Tracheophyta</taxon>
        <taxon>Spermatophyta</taxon>
        <taxon>Magnoliopsida</taxon>
        <taxon>eudicotyledons</taxon>
        <taxon>Gunneridae</taxon>
        <taxon>Pentapetalae</taxon>
        <taxon>asterids</taxon>
        <taxon>campanulids</taxon>
        <taxon>Asterales</taxon>
        <taxon>Asteraceae</taxon>
        <taxon>Carduoideae</taxon>
        <taxon>Cardueae</taxon>
        <taxon>Centaureinae</taxon>
        <taxon>Centaurea</taxon>
    </lineage>
</organism>
<dbReference type="InterPro" id="IPR032675">
    <property type="entry name" value="LRR_dom_sf"/>
</dbReference>
<evidence type="ECO:0000313" key="2">
    <source>
        <dbReference type="EMBL" id="KAJ9560700.1"/>
    </source>
</evidence>